<name>A0A3N0BKI4_9ACTN</name>
<keyword evidence="2" id="KW-1185">Reference proteome</keyword>
<protein>
    <recommendedName>
        <fullName evidence="3">Nitrate reductase delta subunit</fullName>
    </recommendedName>
</protein>
<dbReference type="AlphaFoldDB" id="A0A3N0BKI4"/>
<dbReference type="Pfam" id="PF02613">
    <property type="entry name" value="Nitrate_red_del"/>
    <property type="match status" value="1"/>
</dbReference>
<dbReference type="Gene3D" id="1.10.3480.10">
    <property type="entry name" value="TorD-like"/>
    <property type="match status" value="1"/>
</dbReference>
<evidence type="ECO:0000313" key="2">
    <source>
        <dbReference type="Proteomes" id="UP000278632"/>
    </source>
</evidence>
<evidence type="ECO:0000313" key="1">
    <source>
        <dbReference type="EMBL" id="RNL48944.1"/>
    </source>
</evidence>
<organism evidence="1 2">
    <name type="scientific">Paraeggerthella hongkongensis</name>
    <dbReference type="NCBI Taxonomy" id="230658"/>
    <lineage>
        <taxon>Bacteria</taxon>
        <taxon>Bacillati</taxon>
        <taxon>Actinomycetota</taxon>
        <taxon>Coriobacteriia</taxon>
        <taxon>Eggerthellales</taxon>
        <taxon>Eggerthellaceae</taxon>
        <taxon>Paraeggerthella</taxon>
    </lineage>
</organism>
<dbReference type="InterPro" id="IPR020945">
    <property type="entry name" value="DMSO/NO3_reduct_chaperone"/>
</dbReference>
<dbReference type="EMBL" id="QICD01000001">
    <property type="protein sequence ID" value="RNL48944.1"/>
    <property type="molecule type" value="Genomic_DNA"/>
</dbReference>
<reference evidence="2" key="1">
    <citation type="submission" date="2018-05" db="EMBL/GenBank/DDBJ databases">
        <title>Genome Sequencing of selected type strains of the family Eggerthellaceae.</title>
        <authorList>
            <person name="Danylec N."/>
            <person name="Stoll D.A."/>
            <person name="Doetsch A."/>
            <person name="Huch M."/>
        </authorList>
    </citation>
    <scope>NUCLEOTIDE SEQUENCE [LARGE SCALE GENOMIC DNA]</scope>
    <source>
        <strain evidence="2">DSM 16106</strain>
    </source>
</reference>
<comment type="caution">
    <text evidence="1">The sequence shown here is derived from an EMBL/GenBank/DDBJ whole genome shotgun (WGS) entry which is preliminary data.</text>
</comment>
<proteinExistence type="predicted"/>
<dbReference type="InterPro" id="IPR036411">
    <property type="entry name" value="TorD-like_sf"/>
</dbReference>
<accession>A0A3N0BKI4</accession>
<dbReference type="SUPFAM" id="SSF89155">
    <property type="entry name" value="TorD-like"/>
    <property type="match status" value="1"/>
</dbReference>
<dbReference type="Proteomes" id="UP000278632">
    <property type="component" value="Unassembled WGS sequence"/>
</dbReference>
<evidence type="ECO:0008006" key="3">
    <source>
        <dbReference type="Google" id="ProtNLM"/>
    </source>
</evidence>
<gene>
    <name evidence="1" type="ORF">DMP08_00330</name>
</gene>
<sequence length="206" mass="22134">MNEALMHACVEVAPLFVRMGDDAFADAVDRRAWEGAAACAGIVVEAPSAAAWHAVECELLVPGLPLAALPVESLYKPWRAPDGTVRASHGLYGGETAGHARALFDACGLEVPREFAAMPDHLTLLLELLALFLEVGNRQAACDLIRDHFDWLGGYDAVLRDRAERAAEAPVFGEAKRRDLAEGIAFLRNLVAAVDRAVHEGASLRV</sequence>